<protein>
    <submittedName>
        <fullName evidence="2">MarR family transcriptional regulator</fullName>
    </submittedName>
</protein>
<dbReference type="Proteomes" id="UP000295598">
    <property type="component" value="Unassembled WGS sequence"/>
</dbReference>
<feature type="domain" description="HTH marR-type" evidence="1">
    <location>
        <begin position="39"/>
        <end position="95"/>
    </location>
</feature>
<comment type="caution">
    <text evidence="2">The sequence shown here is derived from an EMBL/GenBank/DDBJ whole genome shotgun (WGS) entry which is preliminary data.</text>
</comment>
<reference evidence="2 3" key="1">
    <citation type="journal article" date="2019" name="Int. J. Syst. Evol. Microbiol.">
        <title>Photorhabdus khanii subsp. guanajuatensis subsp. nov., isolated from Heterorhabditis atacamensis, and Photorhabdus luminescens subsp. mexicana subsp. nov., isolated from Heterorhabditis mexicana entomopathogenic nematodes.</title>
        <authorList>
            <person name="Machado R.A.R."/>
            <person name="Bruno P."/>
            <person name="Arce C.C.M."/>
            <person name="Liechti N."/>
            <person name="Kohler A."/>
            <person name="Bernal J."/>
            <person name="Bruggmann R."/>
            <person name="Turlings T.C.J."/>
        </authorList>
    </citation>
    <scope>NUCLEOTIDE SEQUENCE [LARGE SCALE GENOMIC DNA]</scope>
    <source>
        <strain evidence="2 3">MEX20-17</strain>
    </source>
</reference>
<evidence type="ECO:0000259" key="1">
    <source>
        <dbReference type="Pfam" id="PF12802"/>
    </source>
</evidence>
<organism evidence="2 3">
    <name type="scientific">Photorhabdus khanii subsp. guanajuatensis</name>
    <dbReference type="NCBI Taxonomy" id="2100166"/>
    <lineage>
        <taxon>Bacteria</taxon>
        <taxon>Pseudomonadati</taxon>
        <taxon>Pseudomonadota</taxon>
        <taxon>Gammaproteobacteria</taxon>
        <taxon>Enterobacterales</taxon>
        <taxon>Morganellaceae</taxon>
        <taxon>Photorhabdus</taxon>
    </lineage>
</organism>
<dbReference type="Gene3D" id="1.10.10.10">
    <property type="entry name" value="Winged helix-like DNA-binding domain superfamily/Winged helix DNA-binding domain"/>
    <property type="match status" value="1"/>
</dbReference>
<dbReference type="Pfam" id="PF12802">
    <property type="entry name" value="MarR_2"/>
    <property type="match status" value="1"/>
</dbReference>
<dbReference type="InterPro" id="IPR000835">
    <property type="entry name" value="HTH_MarR-typ"/>
</dbReference>
<dbReference type="SUPFAM" id="SSF46785">
    <property type="entry name" value="Winged helix' DNA-binding domain"/>
    <property type="match status" value="1"/>
</dbReference>
<evidence type="ECO:0000313" key="2">
    <source>
        <dbReference type="EMBL" id="TDB59070.1"/>
    </source>
</evidence>
<dbReference type="InterPro" id="IPR036388">
    <property type="entry name" value="WH-like_DNA-bd_sf"/>
</dbReference>
<proteinExistence type="predicted"/>
<name>A0A4R4JWA0_9GAMM</name>
<accession>A0A4R4JWA0</accession>
<evidence type="ECO:0000313" key="3">
    <source>
        <dbReference type="Proteomes" id="UP000295598"/>
    </source>
</evidence>
<dbReference type="AlphaFoldDB" id="A0A4R4JWA0"/>
<dbReference type="InterPro" id="IPR036390">
    <property type="entry name" value="WH_DNA-bd_sf"/>
</dbReference>
<gene>
    <name evidence="2" type="ORF">C5467_09430</name>
</gene>
<dbReference type="EMBL" id="PUJY01000012">
    <property type="protein sequence ID" value="TDB59070.1"/>
    <property type="molecule type" value="Genomic_DNA"/>
</dbReference>
<sequence length="169" mass="18766">MVSFRKTPASEVFNEITLAVFRLNARLLSKEDKLVAPLGITSAIWQVLSTIALAPHPLSAPQIAAAMSITRQGAQKQLNLGLKAGMVKAIINPRHECSPLYQLTGLGQRTFDTATSLETEWMESLVKDAELNELKMTLDTLLSLEARLENPSMPDSTEDWFINHDKEFD</sequence>
<dbReference type="GO" id="GO:0003700">
    <property type="term" value="F:DNA-binding transcription factor activity"/>
    <property type="evidence" value="ECO:0007669"/>
    <property type="project" value="InterPro"/>
</dbReference>